<accession>A0A5B0NGI2</accession>
<sequence length="54" mass="5598">MAAGASSSKSPVVGPSASGPKKRESSMISDQSSSQSQETLTPNQIEILKAFIVF</sequence>
<dbReference type="AlphaFoldDB" id="A0A5B0NGI2"/>
<feature type="region of interest" description="Disordered" evidence="1">
    <location>
        <begin position="1"/>
        <end position="40"/>
    </location>
</feature>
<name>A0A5B0NGI2_PUCGR</name>
<gene>
    <name evidence="2" type="ORF">PGT21_024420</name>
</gene>
<dbReference type="EMBL" id="VSWC01000105">
    <property type="protein sequence ID" value="KAA1087180.1"/>
    <property type="molecule type" value="Genomic_DNA"/>
</dbReference>
<reference evidence="2 3" key="1">
    <citation type="submission" date="2019-05" db="EMBL/GenBank/DDBJ databases">
        <title>Emergence of the Ug99 lineage of the wheat stem rust pathogen through somatic hybridization.</title>
        <authorList>
            <person name="Li F."/>
            <person name="Upadhyaya N.M."/>
            <person name="Sperschneider J."/>
            <person name="Matny O."/>
            <person name="Nguyen-Phuc H."/>
            <person name="Mago R."/>
            <person name="Raley C."/>
            <person name="Miller M.E."/>
            <person name="Silverstein K.A.T."/>
            <person name="Henningsen E."/>
            <person name="Hirsch C.D."/>
            <person name="Visser B."/>
            <person name="Pretorius Z.A."/>
            <person name="Steffenson B.J."/>
            <person name="Schwessinger B."/>
            <person name="Dodds P.N."/>
            <person name="Figueroa M."/>
        </authorList>
    </citation>
    <scope>NUCLEOTIDE SEQUENCE [LARGE SCALE GENOMIC DNA]</scope>
    <source>
        <strain evidence="2">21-0</strain>
    </source>
</reference>
<dbReference type="Proteomes" id="UP000324748">
    <property type="component" value="Unassembled WGS sequence"/>
</dbReference>
<proteinExistence type="predicted"/>
<feature type="compositionally biased region" description="Low complexity" evidence="1">
    <location>
        <begin position="26"/>
        <end position="37"/>
    </location>
</feature>
<organism evidence="2 3">
    <name type="scientific">Puccinia graminis f. sp. tritici</name>
    <dbReference type="NCBI Taxonomy" id="56615"/>
    <lineage>
        <taxon>Eukaryota</taxon>
        <taxon>Fungi</taxon>
        <taxon>Dikarya</taxon>
        <taxon>Basidiomycota</taxon>
        <taxon>Pucciniomycotina</taxon>
        <taxon>Pucciniomycetes</taxon>
        <taxon>Pucciniales</taxon>
        <taxon>Pucciniaceae</taxon>
        <taxon>Puccinia</taxon>
    </lineage>
</organism>
<comment type="caution">
    <text evidence="2">The sequence shown here is derived from an EMBL/GenBank/DDBJ whole genome shotgun (WGS) entry which is preliminary data.</text>
</comment>
<evidence type="ECO:0000313" key="3">
    <source>
        <dbReference type="Proteomes" id="UP000324748"/>
    </source>
</evidence>
<protein>
    <submittedName>
        <fullName evidence="2">Uncharacterized protein</fullName>
    </submittedName>
</protein>
<evidence type="ECO:0000313" key="2">
    <source>
        <dbReference type="EMBL" id="KAA1087180.1"/>
    </source>
</evidence>
<feature type="compositionally biased region" description="Polar residues" evidence="1">
    <location>
        <begin position="1"/>
        <end position="10"/>
    </location>
</feature>
<keyword evidence="3" id="KW-1185">Reference proteome</keyword>
<evidence type="ECO:0000256" key="1">
    <source>
        <dbReference type="SAM" id="MobiDB-lite"/>
    </source>
</evidence>